<dbReference type="EC" id="5.2.1.8" evidence="6"/>
<evidence type="ECO:0000256" key="1">
    <source>
        <dbReference type="ARBA" id="ARBA00000971"/>
    </source>
</evidence>
<evidence type="ECO:0000313" key="9">
    <source>
        <dbReference type="EMBL" id="EAW32913.1"/>
    </source>
</evidence>
<sequence length="244" mass="25627">MKRKIVLAVAISATLIACDQQAAEPTVDAAPAAMTLDSEVKRVSYGMGIGLGQRIKQESFSIDADAFSQGVKDAIDGAEQLMSQEEIMTEMQAFQQQQMAQQQEEAGKIAEQNMAEGESFLVENGTKDGVLTTESGLQYKIITAGSGAKPEATDTVEVHYAGTLIDGTEFDSSYARGATVSFPVNGVIPGWTEALQLMPVGSKWQLFIPSALAYGPGGTGGGPIGPNATLIFDVELISIKGAEG</sequence>
<dbReference type="PROSITE" id="PS50059">
    <property type="entry name" value="FKBP_PPIASE"/>
    <property type="match status" value="1"/>
</dbReference>
<dbReference type="OrthoDB" id="9814548at2"/>
<keyword evidence="10" id="KW-1185">Reference proteome</keyword>
<dbReference type="Gene3D" id="1.10.287.460">
    <property type="entry name" value="Peptidyl-prolyl cis-trans isomerase, FKBP-type, N-terminal domain"/>
    <property type="match status" value="1"/>
</dbReference>
<evidence type="ECO:0000256" key="7">
    <source>
        <dbReference type="SAM" id="SignalP"/>
    </source>
</evidence>
<evidence type="ECO:0000256" key="5">
    <source>
        <dbReference type="PROSITE-ProRule" id="PRU00277"/>
    </source>
</evidence>
<dbReference type="Proteomes" id="UP000004931">
    <property type="component" value="Unassembled WGS sequence"/>
</dbReference>
<accession>A0Y9V9</accession>
<evidence type="ECO:0000313" key="10">
    <source>
        <dbReference type="Proteomes" id="UP000004931"/>
    </source>
</evidence>
<reference evidence="9 10" key="1">
    <citation type="journal article" date="2010" name="J. Bacteriol.">
        <title>Genome sequence of the oligotrophic marine Gammaproteobacterium HTCC2143, isolated from the Oregon Coast.</title>
        <authorList>
            <person name="Oh H.M."/>
            <person name="Kang I."/>
            <person name="Ferriera S."/>
            <person name="Giovannoni S.J."/>
            <person name="Cho J.C."/>
        </authorList>
    </citation>
    <scope>NUCLEOTIDE SEQUENCE [LARGE SCALE GENOMIC DNA]</scope>
    <source>
        <strain evidence="9 10">HTCC2143</strain>
    </source>
</reference>
<keyword evidence="3 5" id="KW-0697">Rotamase</keyword>
<dbReference type="SUPFAM" id="SSF54534">
    <property type="entry name" value="FKBP-like"/>
    <property type="match status" value="1"/>
</dbReference>
<feature type="signal peptide" evidence="7">
    <location>
        <begin position="1"/>
        <end position="22"/>
    </location>
</feature>
<dbReference type="EMBL" id="AAVT01000001">
    <property type="protein sequence ID" value="EAW32913.1"/>
    <property type="molecule type" value="Genomic_DNA"/>
</dbReference>
<comment type="caution">
    <text evidence="9">The sequence shown here is derived from an EMBL/GenBank/DDBJ whole genome shotgun (WGS) entry which is preliminary data.</text>
</comment>
<dbReference type="InterPro" id="IPR001179">
    <property type="entry name" value="PPIase_FKBP_dom"/>
</dbReference>
<proteinExistence type="inferred from homology"/>
<dbReference type="InterPro" id="IPR000774">
    <property type="entry name" value="PPIase_FKBP_N"/>
</dbReference>
<evidence type="ECO:0000256" key="6">
    <source>
        <dbReference type="RuleBase" id="RU003915"/>
    </source>
</evidence>
<dbReference type="Gene3D" id="3.10.50.40">
    <property type="match status" value="1"/>
</dbReference>
<name>A0Y9V9_9GAMM</name>
<gene>
    <name evidence="9" type="ORF">GP2143_16696</name>
</gene>
<evidence type="ECO:0000256" key="2">
    <source>
        <dbReference type="ARBA" id="ARBA00006577"/>
    </source>
</evidence>
<dbReference type="InterPro" id="IPR036944">
    <property type="entry name" value="PPIase_FKBP_N_sf"/>
</dbReference>
<dbReference type="GO" id="GO:0003755">
    <property type="term" value="F:peptidyl-prolyl cis-trans isomerase activity"/>
    <property type="evidence" value="ECO:0007669"/>
    <property type="project" value="UniProtKB-UniRule"/>
</dbReference>
<dbReference type="GO" id="GO:0006457">
    <property type="term" value="P:protein folding"/>
    <property type="evidence" value="ECO:0007669"/>
    <property type="project" value="InterPro"/>
</dbReference>
<dbReference type="InterPro" id="IPR046357">
    <property type="entry name" value="PPIase_dom_sf"/>
</dbReference>
<dbReference type="AlphaFoldDB" id="A0Y9V9"/>
<dbReference type="Pfam" id="PF00254">
    <property type="entry name" value="FKBP_C"/>
    <property type="match status" value="1"/>
</dbReference>
<protein>
    <recommendedName>
        <fullName evidence="6">Peptidyl-prolyl cis-trans isomerase</fullName>
        <ecNumber evidence="6">5.2.1.8</ecNumber>
    </recommendedName>
</protein>
<dbReference type="STRING" id="247633.GP2143_16696"/>
<dbReference type="PANTHER" id="PTHR43811:SF19">
    <property type="entry name" value="39 KDA FK506-BINDING NUCLEAR PROTEIN"/>
    <property type="match status" value="1"/>
</dbReference>
<dbReference type="Pfam" id="PF01346">
    <property type="entry name" value="FKBP_N"/>
    <property type="match status" value="1"/>
</dbReference>
<comment type="similarity">
    <text evidence="2 6">Belongs to the FKBP-type PPIase family.</text>
</comment>
<dbReference type="PANTHER" id="PTHR43811">
    <property type="entry name" value="FKBP-TYPE PEPTIDYL-PROLYL CIS-TRANS ISOMERASE FKPA"/>
    <property type="match status" value="1"/>
</dbReference>
<dbReference type="PROSITE" id="PS51257">
    <property type="entry name" value="PROKAR_LIPOPROTEIN"/>
    <property type="match status" value="1"/>
</dbReference>
<keyword evidence="7" id="KW-0732">Signal</keyword>
<dbReference type="eggNOG" id="COG0545">
    <property type="taxonomic scope" value="Bacteria"/>
</dbReference>
<evidence type="ECO:0000259" key="8">
    <source>
        <dbReference type="PROSITE" id="PS50059"/>
    </source>
</evidence>
<organism evidence="9 10">
    <name type="scientific">marine gamma proteobacterium HTCC2143</name>
    <dbReference type="NCBI Taxonomy" id="247633"/>
    <lineage>
        <taxon>Bacteria</taxon>
        <taxon>Pseudomonadati</taxon>
        <taxon>Pseudomonadota</taxon>
        <taxon>Gammaproteobacteria</taxon>
        <taxon>Cellvibrionales</taxon>
        <taxon>Spongiibacteraceae</taxon>
        <taxon>BD1-7 clade</taxon>
    </lineage>
</organism>
<feature type="domain" description="PPIase FKBP-type" evidence="8">
    <location>
        <begin position="153"/>
        <end position="240"/>
    </location>
</feature>
<comment type="catalytic activity">
    <reaction evidence="1 5 6">
        <text>[protein]-peptidylproline (omega=180) = [protein]-peptidylproline (omega=0)</text>
        <dbReference type="Rhea" id="RHEA:16237"/>
        <dbReference type="Rhea" id="RHEA-COMP:10747"/>
        <dbReference type="Rhea" id="RHEA-COMP:10748"/>
        <dbReference type="ChEBI" id="CHEBI:83833"/>
        <dbReference type="ChEBI" id="CHEBI:83834"/>
        <dbReference type="EC" id="5.2.1.8"/>
    </reaction>
</comment>
<evidence type="ECO:0000256" key="3">
    <source>
        <dbReference type="ARBA" id="ARBA00023110"/>
    </source>
</evidence>
<feature type="chain" id="PRO_5002631013" description="Peptidyl-prolyl cis-trans isomerase" evidence="7">
    <location>
        <begin position="23"/>
        <end position="244"/>
    </location>
</feature>
<keyword evidence="4 5" id="KW-0413">Isomerase</keyword>
<evidence type="ECO:0000256" key="4">
    <source>
        <dbReference type="ARBA" id="ARBA00023235"/>
    </source>
</evidence>